<gene>
    <name evidence="1" type="ORF">NC653_023975</name>
</gene>
<keyword evidence="2" id="KW-1185">Reference proteome</keyword>
<organism evidence="1 2">
    <name type="scientific">Populus alba x Populus x berolinensis</name>
    <dbReference type="NCBI Taxonomy" id="444605"/>
    <lineage>
        <taxon>Eukaryota</taxon>
        <taxon>Viridiplantae</taxon>
        <taxon>Streptophyta</taxon>
        <taxon>Embryophyta</taxon>
        <taxon>Tracheophyta</taxon>
        <taxon>Spermatophyta</taxon>
        <taxon>Magnoliopsida</taxon>
        <taxon>eudicotyledons</taxon>
        <taxon>Gunneridae</taxon>
        <taxon>Pentapetalae</taxon>
        <taxon>rosids</taxon>
        <taxon>fabids</taxon>
        <taxon>Malpighiales</taxon>
        <taxon>Salicaceae</taxon>
        <taxon>Saliceae</taxon>
        <taxon>Populus</taxon>
    </lineage>
</organism>
<proteinExistence type="predicted"/>
<evidence type="ECO:0000313" key="1">
    <source>
        <dbReference type="EMBL" id="KAJ6986244.1"/>
    </source>
</evidence>
<dbReference type="Proteomes" id="UP001164929">
    <property type="component" value="Chromosome 9"/>
</dbReference>
<name>A0AAD6QBE7_9ROSI</name>
<comment type="caution">
    <text evidence="1">The sequence shown here is derived from an EMBL/GenBank/DDBJ whole genome shotgun (WGS) entry which is preliminary data.</text>
</comment>
<sequence length="52" mass="5693">MITKQDSTVDTSYALVSRVKDALTWGWAVTVPHALGEGNFAAEWLVNLCDVL</sequence>
<evidence type="ECO:0000313" key="2">
    <source>
        <dbReference type="Proteomes" id="UP001164929"/>
    </source>
</evidence>
<reference evidence="1" key="1">
    <citation type="journal article" date="2023" name="Mol. Ecol. Resour.">
        <title>Chromosome-level genome assembly of a triploid poplar Populus alba 'Berolinensis'.</title>
        <authorList>
            <person name="Chen S."/>
            <person name="Yu Y."/>
            <person name="Wang X."/>
            <person name="Wang S."/>
            <person name="Zhang T."/>
            <person name="Zhou Y."/>
            <person name="He R."/>
            <person name="Meng N."/>
            <person name="Wang Y."/>
            <person name="Liu W."/>
            <person name="Liu Z."/>
            <person name="Liu J."/>
            <person name="Guo Q."/>
            <person name="Huang H."/>
            <person name="Sederoff R.R."/>
            <person name="Wang G."/>
            <person name="Qu G."/>
            <person name="Chen S."/>
        </authorList>
    </citation>
    <scope>NUCLEOTIDE SEQUENCE</scope>
    <source>
        <strain evidence="1">SC-2020</strain>
    </source>
</reference>
<accession>A0AAD6QBE7</accession>
<protein>
    <submittedName>
        <fullName evidence="1">Uncharacterized protein</fullName>
    </submittedName>
</protein>
<dbReference type="EMBL" id="JAQIZT010000009">
    <property type="protein sequence ID" value="KAJ6986244.1"/>
    <property type="molecule type" value="Genomic_DNA"/>
</dbReference>
<dbReference type="AlphaFoldDB" id="A0AAD6QBE7"/>